<reference evidence="1" key="1">
    <citation type="submission" date="2021-05" db="EMBL/GenBank/DDBJ databases">
        <authorList>
            <person name="Scholz U."/>
            <person name="Mascher M."/>
            <person name="Fiebig A."/>
        </authorList>
    </citation>
    <scope>NUCLEOTIDE SEQUENCE [LARGE SCALE GENOMIC DNA]</scope>
</reference>
<evidence type="ECO:0000313" key="2">
    <source>
        <dbReference type="Proteomes" id="UP001732700"/>
    </source>
</evidence>
<evidence type="ECO:0000313" key="1">
    <source>
        <dbReference type="EnsemblPlants" id="AVESA.00010b.r2.5CG0882980.2.CDS"/>
    </source>
</evidence>
<accession>A0ACD5Y0G2</accession>
<dbReference type="EnsemblPlants" id="AVESA.00010b.r2.5CG0882980.2">
    <property type="protein sequence ID" value="AVESA.00010b.r2.5CG0882980.2.CDS"/>
    <property type="gene ID" value="AVESA.00010b.r2.5CG0882980"/>
</dbReference>
<reference evidence="1" key="2">
    <citation type="submission" date="2025-09" db="UniProtKB">
        <authorList>
            <consortium name="EnsemblPlants"/>
        </authorList>
    </citation>
    <scope>IDENTIFICATION</scope>
</reference>
<name>A0ACD5Y0G2_AVESA</name>
<protein>
    <submittedName>
        <fullName evidence="1">Uncharacterized protein</fullName>
    </submittedName>
</protein>
<proteinExistence type="predicted"/>
<organism evidence="1 2">
    <name type="scientific">Avena sativa</name>
    <name type="common">Oat</name>
    <dbReference type="NCBI Taxonomy" id="4498"/>
    <lineage>
        <taxon>Eukaryota</taxon>
        <taxon>Viridiplantae</taxon>
        <taxon>Streptophyta</taxon>
        <taxon>Embryophyta</taxon>
        <taxon>Tracheophyta</taxon>
        <taxon>Spermatophyta</taxon>
        <taxon>Magnoliopsida</taxon>
        <taxon>Liliopsida</taxon>
        <taxon>Poales</taxon>
        <taxon>Poaceae</taxon>
        <taxon>BOP clade</taxon>
        <taxon>Pooideae</taxon>
        <taxon>Poodae</taxon>
        <taxon>Poeae</taxon>
        <taxon>Poeae Chloroplast Group 1 (Aveneae type)</taxon>
        <taxon>Aveninae</taxon>
        <taxon>Avena</taxon>
    </lineage>
</organism>
<dbReference type="Proteomes" id="UP001732700">
    <property type="component" value="Chromosome 5C"/>
</dbReference>
<keyword evidence="2" id="KW-1185">Reference proteome</keyword>
<sequence length="481" mass="51211">MYGAPLSKDLNLSIQQQQQPVAGVRTPPQMSSPGLLRYRSAPSTLLGDVCGDFLPTAGAGDAHGRAGGSPDRATDAVFSHFLAGPPRPAAAAASHFPTATAASMASEQQQLMYQSQQQMAAMEGLFRTASSGGTDPADATGAGNNGLLRQSSSPAGFINHLNMDNGYGNMLRTGMGGGYRNGDARLKGQLSFSSRQASVMSQISEMVSEDLGGGSDDDEAGSNGAARGGPYGGIIPGYPMGASPAGWDEPSPSPSPSLPLSDGLSVGTVKRPRDTGGAAKNGASRQLKQQFSLPAASGKPSPEMAAIEKFLQFQDSVPCKIRAKRGCATHPRSIAERVRRTKISDRIRKLQELVPNMEKVKFPMISRTSKRQNPYPGPLHDRFYPNSSKIVGQCMIISFPHLVRAPWMDHAARAGSSKPFYWYGRGTHSLVRLAPLQQTNTSDMLDLAVDYIKELQMQVKVMNDGRTSCTCSASMQKRFAS</sequence>